<keyword evidence="8 11" id="KW-1133">Transmembrane helix</keyword>
<evidence type="ECO:0000259" key="13">
    <source>
        <dbReference type="Pfam" id="PF12819"/>
    </source>
</evidence>
<sequence>MKNNLFFSLLFILSFSTLTVFSHLFSPLDNYLINSGSTLPTTLHENRPFTGDLVSKPSFSTSSRPLFINNQNPLPNLPPIYNTARVFTKPTKYSFPIKDKGTHLIRFHFHAFNSSNLDLGRAQFQILVDGYVVLSNFTRFVTDCQTNPKVVEYLILVESEKLVIVFVPNQDSKLAFVNAIEVISAPKDLVPEKAQYLSSGNLKSFDGLNNQALEVVHRVTVGGPKVTPFNDSLWRTWVPDFEFLISSVGSEKYYFGGRINYRVGGASREVGPDNVYNTARLIRSKNDSVPNVNMTWVFPVVGGYKYLVRLHFCDIASISMRLLYFNVYVNGQLALEDLDLSLVTDSLASPFYADFVVDVDVSIGALSVTIGPSKSSIPHVIDGMLNAVEVMKLNNTHKSLDGDVCADFVLKSRRSRGNTGIFLTLVAAVCIVLSLSIVIRRRIIESRESVSWSRLPVNLSENNVKG</sequence>
<comment type="subcellular location">
    <subcellularLocation>
        <location evidence="1">Membrane</location>
        <topology evidence="1">Single-pass type I membrane protein</topology>
    </subcellularLocation>
</comment>
<evidence type="ECO:0000313" key="17">
    <source>
        <dbReference type="Proteomes" id="UP000236291"/>
    </source>
</evidence>
<protein>
    <submittedName>
        <fullName evidence="14">Receptor-like protein kinase</fullName>
    </submittedName>
</protein>
<dbReference type="FunFam" id="2.60.120.430:FF:000001">
    <property type="entry name" value="Receptor-like protein kinase FERONIA"/>
    <property type="match status" value="1"/>
</dbReference>
<keyword evidence="6" id="KW-0547">Nucleotide-binding</keyword>
<dbReference type="GO" id="GO:0004674">
    <property type="term" value="F:protein serine/threonine kinase activity"/>
    <property type="evidence" value="ECO:0007669"/>
    <property type="project" value="UniProtKB-KW"/>
</dbReference>
<dbReference type="PANTHER" id="PTHR34590">
    <property type="entry name" value="OS03G0124300 PROTEIN-RELATED"/>
    <property type="match status" value="1"/>
</dbReference>
<keyword evidence="5 12" id="KW-0732">Signal</keyword>
<gene>
    <name evidence="15" type="ORF">L195_g016765</name>
    <name evidence="16" type="ORF">L195_g020821</name>
    <name evidence="14" type="ORF">L195_g031582</name>
</gene>
<evidence type="ECO:0000256" key="8">
    <source>
        <dbReference type="ARBA" id="ARBA00022989"/>
    </source>
</evidence>
<evidence type="ECO:0000256" key="6">
    <source>
        <dbReference type="ARBA" id="ARBA00022741"/>
    </source>
</evidence>
<organism evidence="14 17">
    <name type="scientific">Trifolium pratense</name>
    <name type="common">Red clover</name>
    <dbReference type="NCBI Taxonomy" id="57577"/>
    <lineage>
        <taxon>Eukaryota</taxon>
        <taxon>Viridiplantae</taxon>
        <taxon>Streptophyta</taxon>
        <taxon>Embryophyta</taxon>
        <taxon>Tracheophyta</taxon>
        <taxon>Spermatophyta</taxon>
        <taxon>Magnoliopsida</taxon>
        <taxon>eudicotyledons</taxon>
        <taxon>Gunneridae</taxon>
        <taxon>Pentapetalae</taxon>
        <taxon>rosids</taxon>
        <taxon>fabids</taxon>
        <taxon>Fabales</taxon>
        <taxon>Fabaceae</taxon>
        <taxon>Papilionoideae</taxon>
        <taxon>50 kb inversion clade</taxon>
        <taxon>NPAAA clade</taxon>
        <taxon>Hologalegina</taxon>
        <taxon>IRL clade</taxon>
        <taxon>Trifolieae</taxon>
        <taxon>Trifolium</taxon>
    </lineage>
</organism>
<keyword evidence="2" id="KW-0723">Serine/threonine-protein kinase</keyword>
<keyword evidence="14" id="KW-0418">Kinase</keyword>
<comment type="caution">
    <text evidence="14">The sequence shown here is derived from an EMBL/GenBank/DDBJ whole genome shotgun (WGS) entry which is preliminary data.</text>
</comment>
<dbReference type="GO" id="GO:0016020">
    <property type="term" value="C:membrane"/>
    <property type="evidence" value="ECO:0007669"/>
    <property type="project" value="UniProtKB-SubCell"/>
</dbReference>
<dbReference type="Pfam" id="PF12819">
    <property type="entry name" value="Malectin_like"/>
    <property type="match status" value="1"/>
</dbReference>
<dbReference type="InterPro" id="IPR024788">
    <property type="entry name" value="Malectin-like_Carb-bd_dom"/>
</dbReference>
<evidence type="ECO:0000256" key="4">
    <source>
        <dbReference type="ARBA" id="ARBA00022692"/>
    </source>
</evidence>
<dbReference type="InterPro" id="IPR045272">
    <property type="entry name" value="ANXUR1/2-like"/>
</dbReference>
<dbReference type="GO" id="GO:0004714">
    <property type="term" value="F:transmembrane receptor protein tyrosine kinase activity"/>
    <property type="evidence" value="ECO:0007669"/>
    <property type="project" value="InterPro"/>
</dbReference>
<feature type="signal peptide" evidence="12">
    <location>
        <begin position="1"/>
        <end position="22"/>
    </location>
</feature>
<dbReference type="EMBL" id="ASHM01011666">
    <property type="protein sequence ID" value="PNX93610.1"/>
    <property type="molecule type" value="Genomic_DNA"/>
</dbReference>
<evidence type="ECO:0000313" key="16">
    <source>
        <dbReference type="EMBL" id="PNX97590.1"/>
    </source>
</evidence>
<evidence type="ECO:0000256" key="10">
    <source>
        <dbReference type="ARBA" id="ARBA00023180"/>
    </source>
</evidence>
<dbReference type="PANTHER" id="PTHR34590:SF6">
    <property type="entry name" value="RECEPTOR-LIKE KINASE"/>
    <property type="match status" value="1"/>
</dbReference>
<keyword evidence="10" id="KW-0325">Glycoprotein</keyword>
<keyword evidence="14" id="KW-0675">Receptor</keyword>
<keyword evidence="4 11" id="KW-0812">Transmembrane</keyword>
<evidence type="ECO:0000256" key="9">
    <source>
        <dbReference type="ARBA" id="ARBA00023136"/>
    </source>
</evidence>
<feature type="transmembrane region" description="Helical" evidence="11">
    <location>
        <begin position="420"/>
        <end position="439"/>
    </location>
</feature>
<evidence type="ECO:0000256" key="5">
    <source>
        <dbReference type="ARBA" id="ARBA00022729"/>
    </source>
</evidence>
<dbReference type="AlphaFoldDB" id="A0A2K3LAU4"/>
<dbReference type="EMBL" id="ASHM01015716">
    <property type="protein sequence ID" value="PNX97590.1"/>
    <property type="molecule type" value="Genomic_DNA"/>
</dbReference>
<dbReference type="Proteomes" id="UP000236291">
    <property type="component" value="Unassembled WGS sequence"/>
</dbReference>
<evidence type="ECO:0000313" key="15">
    <source>
        <dbReference type="EMBL" id="PNX93610.1"/>
    </source>
</evidence>
<reference evidence="14 17" key="1">
    <citation type="journal article" date="2014" name="Am. J. Bot.">
        <title>Genome assembly and annotation for red clover (Trifolium pratense; Fabaceae).</title>
        <authorList>
            <person name="Istvanek J."/>
            <person name="Jaros M."/>
            <person name="Krenek A."/>
            <person name="Repkova J."/>
        </authorList>
    </citation>
    <scope>NUCLEOTIDE SEQUENCE [LARGE SCALE GENOMIC DNA]</scope>
    <source>
        <strain evidence="17">cv. Tatra</strain>
        <tissue evidence="14">Young leaves</tissue>
    </source>
</reference>
<accession>A0A2K3LAU4</accession>
<name>A0A2K3LAU4_TRIPR</name>
<evidence type="ECO:0000256" key="2">
    <source>
        <dbReference type="ARBA" id="ARBA00022527"/>
    </source>
</evidence>
<keyword evidence="7" id="KW-0067">ATP-binding</keyword>
<feature type="chain" id="PRO_5015082859" evidence="12">
    <location>
        <begin position="23"/>
        <end position="466"/>
    </location>
</feature>
<dbReference type="EMBL" id="ASHM01029356">
    <property type="protein sequence ID" value="PNX75643.1"/>
    <property type="molecule type" value="Genomic_DNA"/>
</dbReference>
<evidence type="ECO:0000256" key="1">
    <source>
        <dbReference type="ARBA" id="ARBA00004479"/>
    </source>
</evidence>
<dbReference type="Gene3D" id="2.60.120.430">
    <property type="entry name" value="Galactose-binding lectin"/>
    <property type="match status" value="2"/>
</dbReference>
<keyword evidence="9 11" id="KW-0472">Membrane</keyword>
<evidence type="ECO:0000256" key="7">
    <source>
        <dbReference type="ARBA" id="ARBA00022840"/>
    </source>
</evidence>
<keyword evidence="3" id="KW-0808">Transferase</keyword>
<evidence type="ECO:0000256" key="11">
    <source>
        <dbReference type="SAM" id="Phobius"/>
    </source>
</evidence>
<evidence type="ECO:0000256" key="3">
    <source>
        <dbReference type="ARBA" id="ARBA00022679"/>
    </source>
</evidence>
<dbReference type="GO" id="GO:0005524">
    <property type="term" value="F:ATP binding"/>
    <property type="evidence" value="ECO:0007669"/>
    <property type="project" value="UniProtKB-KW"/>
</dbReference>
<proteinExistence type="predicted"/>
<evidence type="ECO:0000313" key="14">
    <source>
        <dbReference type="EMBL" id="PNX75643.1"/>
    </source>
</evidence>
<reference evidence="14 17" key="2">
    <citation type="journal article" date="2017" name="Front. Plant Sci.">
        <title>Gene Classification and Mining of Molecular Markers Useful in Red Clover (Trifolium pratense) Breeding.</title>
        <authorList>
            <person name="Istvanek J."/>
            <person name="Dluhosova J."/>
            <person name="Dluhos P."/>
            <person name="Patkova L."/>
            <person name="Nedelnik J."/>
            <person name="Repkova J."/>
        </authorList>
    </citation>
    <scope>NUCLEOTIDE SEQUENCE [LARGE SCALE GENOMIC DNA]</scope>
    <source>
        <strain evidence="17">cv. Tatra</strain>
        <tissue evidence="14">Young leaves</tissue>
    </source>
</reference>
<evidence type="ECO:0000256" key="12">
    <source>
        <dbReference type="SAM" id="SignalP"/>
    </source>
</evidence>
<feature type="domain" description="Malectin-like" evidence="13">
    <location>
        <begin position="58"/>
        <end position="392"/>
    </location>
</feature>
<dbReference type="STRING" id="57577.A0A2K3LAU4"/>